<accession>A0ABQ6H5S2</accession>
<keyword evidence="2" id="KW-1185">Reference proteome</keyword>
<name>A0ABQ6H5S2_9GAMM</name>
<protein>
    <recommendedName>
        <fullName evidence="3">Cytochrome b561 domain-containing protein</fullName>
    </recommendedName>
</protein>
<evidence type="ECO:0000313" key="2">
    <source>
        <dbReference type="Proteomes" id="UP001157133"/>
    </source>
</evidence>
<sequence>MQPLQSLTVSELLQPLERITTLTGMRQLPPFALFSSRSSTVNSKLDSHLNQWTVVAISIIGLLADGIYMEENEVYSLYPIHQLVGFIVFFGA</sequence>
<gene>
    <name evidence="1" type="ORF">theurythT_16240</name>
</gene>
<reference evidence="1 2" key="1">
    <citation type="submission" date="2023-03" db="EMBL/GenBank/DDBJ databases">
        <title>Draft genome sequence of Thalassotalea eurytherma JCM 18482T.</title>
        <authorList>
            <person name="Sawabe T."/>
        </authorList>
    </citation>
    <scope>NUCLEOTIDE SEQUENCE [LARGE SCALE GENOMIC DNA]</scope>
    <source>
        <strain evidence="1 2">JCM 18482</strain>
    </source>
</reference>
<comment type="caution">
    <text evidence="1">The sequence shown here is derived from an EMBL/GenBank/DDBJ whole genome shotgun (WGS) entry which is preliminary data.</text>
</comment>
<proteinExistence type="predicted"/>
<dbReference type="EMBL" id="BSSU01000007">
    <property type="protein sequence ID" value="GLX82172.1"/>
    <property type="molecule type" value="Genomic_DNA"/>
</dbReference>
<evidence type="ECO:0000313" key="1">
    <source>
        <dbReference type="EMBL" id="GLX82172.1"/>
    </source>
</evidence>
<evidence type="ECO:0008006" key="3">
    <source>
        <dbReference type="Google" id="ProtNLM"/>
    </source>
</evidence>
<dbReference type="Proteomes" id="UP001157133">
    <property type="component" value="Unassembled WGS sequence"/>
</dbReference>
<dbReference type="RefSeq" id="WP_284207530.1">
    <property type="nucleotide sequence ID" value="NZ_BSSU01000007.1"/>
</dbReference>
<organism evidence="1 2">
    <name type="scientific">Thalassotalea eurytherma</name>
    <dbReference type="NCBI Taxonomy" id="1144278"/>
    <lineage>
        <taxon>Bacteria</taxon>
        <taxon>Pseudomonadati</taxon>
        <taxon>Pseudomonadota</taxon>
        <taxon>Gammaproteobacteria</taxon>
        <taxon>Alteromonadales</taxon>
        <taxon>Colwelliaceae</taxon>
        <taxon>Thalassotalea</taxon>
    </lineage>
</organism>